<dbReference type="RefSeq" id="WP_185636971.1">
    <property type="nucleotide sequence ID" value="NZ_JAATOD010000001.1"/>
</dbReference>
<evidence type="ECO:0000313" key="2">
    <source>
        <dbReference type="Proteomes" id="UP000572016"/>
    </source>
</evidence>
<organism evidence="1 2">
    <name type="scientific">Listeria swaminathanii</name>
    <dbReference type="NCBI Taxonomy" id="2713501"/>
    <lineage>
        <taxon>Bacteria</taxon>
        <taxon>Bacillati</taxon>
        <taxon>Bacillota</taxon>
        <taxon>Bacilli</taxon>
        <taxon>Bacillales</taxon>
        <taxon>Listeriaceae</taxon>
        <taxon>Listeria</taxon>
    </lineage>
</organism>
<dbReference type="InterPro" id="IPR015045">
    <property type="entry name" value="MPT-1-like_LmxM"/>
</dbReference>
<protein>
    <submittedName>
        <fullName evidence="1">DUF1861 family protein</fullName>
    </submittedName>
</protein>
<dbReference type="Pfam" id="PF08950">
    <property type="entry name" value="DUF1861"/>
    <property type="match status" value="1"/>
</dbReference>
<gene>
    <name evidence="1" type="ORF">HCX62_02975</name>
</gene>
<sequence>MKSIETLLQTFRENTTARGTQIQLNGAGDKDVYNITAPFSWLDKTYIAGRVESRDSEFAEVHFFENTGTDTYQLVEKGVVLALQDPFVTFVQGELIIGGVEVFPQETDPTKLDWRTNLYRATSLTDFEQILTGPIGMKDLRIKELADGRILVLTRPQGEKGGRGKIGAIVIDSLVELTKEKIETAPLLKRNFSGDEWGGGNEIHLLEDGSVGVLGHIACFDELGDRHYYACSFQLNEDFTQIEQEKIIAERANFAPSEPKRPDLADVVFSGGLIRNADGTATLYAGIGDSDAQKLTIPDPFKNN</sequence>
<dbReference type="InterPro" id="IPR023296">
    <property type="entry name" value="Glyco_hydro_beta-prop_sf"/>
</dbReference>
<dbReference type="PANTHER" id="PTHR37036:SF2">
    <property type="entry name" value="DUF1861 FAMILY PROTEIN"/>
    <property type="match status" value="1"/>
</dbReference>
<comment type="caution">
    <text evidence="1">The sequence shown here is derived from an EMBL/GenBank/DDBJ whole genome shotgun (WGS) entry which is preliminary data.</text>
</comment>
<proteinExistence type="predicted"/>
<dbReference type="PANTHER" id="PTHR37036">
    <property type="match status" value="1"/>
</dbReference>
<evidence type="ECO:0000313" key="1">
    <source>
        <dbReference type="EMBL" id="MBC2329009.1"/>
    </source>
</evidence>
<dbReference type="Proteomes" id="UP000572016">
    <property type="component" value="Unassembled WGS sequence"/>
</dbReference>
<name>A0A7X1DN52_9LIST</name>
<dbReference type="AlphaFoldDB" id="A0A7X1DN52"/>
<reference evidence="1 2" key="1">
    <citation type="submission" date="2020-03" db="EMBL/GenBank/DDBJ databases">
        <title>Soil Listeria distribution.</title>
        <authorList>
            <person name="Liao J."/>
            <person name="Wiedmann M."/>
        </authorList>
    </citation>
    <scope>NUCLEOTIDE SEQUENCE [LARGE SCALE GENOMIC DNA]</scope>
    <source>
        <strain evidence="1 2">FSL L7-0020</strain>
    </source>
</reference>
<accession>A0A7X1DN52</accession>
<dbReference type="SUPFAM" id="SSF75005">
    <property type="entry name" value="Arabinanase/levansucrase/invertase"/>
    <property type="match status" value="1"/>
</dbReference>
<dbReference type="Gene3D" id="2.115.10.20">
    <property type="entry name" value="Glycosyl hydrolase domain, family 43"/>
    <property type="match status" value="1"/>
</dbReference>
<dbReference type="EMBL" id="JAATOD010000001">
    <property type="protein sequence ID" value="MBC2329009.1"/>
    <property type="molecule type" value="Genomic_DNA"/>
</dbReference>